<evidence type="ECO:0000259" key="4">
    <source>
        <dbReference type="Pfam" id="PF01717"/>
    </source>
</evidence>
<protein>
    <recommendedName>
        <fullName evidence="4">Cobalamin-independent methionine synthase MetE C-terminal/archaeal domain-containing protein</fullName>
    </recommendedName>
</protein>
<dbReference type="CDD" id="cd03311">
    <property type="entry name" value="CIMS_C_terminal_like"/>
    <property type="match status" value="1"/>
</dbReference>
<dbReference type="InterPro" id="IPR038071">
    <property type="entry name" value="UROD/MetE-like_sf"/>
</dbReference>
<evidence type="ECO:0000256" key="1">
    <source>
        <dbReference type="ARBA" id="ARBA00001947"/>
    </source>
</evidence>
<keyword evidence="6" id="KW-1185">Reference proteome</keyword>
<dbReference type="RefSeq" id="WP_345406093.1">
    <property type="nucleotide sequence ID" value="NZ_BAABLA010000121.1"/>
</dbReference>
<gene>
    <name evidence="5" type="ORF">ACFQGD_07015</name>
</gene>
<accession>A0ABW2BX47</accession>
<dbReference type="PANTHER" id="PTHR30519">
    <property type="entry name" value="5-METHYLTETRAHYDROPTEROYLTRIGLUTAMATE--HOMOCYSTEINE METHYLTRANSFERASE"/>
    <property type="match status" value="1"/>
</dbReference>
<reference evidence="6" key="1">
    <citation type="journal article" date="2019" name="Int. J. Syst. Evol. Microbiol.">
        <title>The Global Catalogue of Microorganisms (GCM) 10K type strain sequencing project: providing services to taxonomists for standard genome sequencing and annotation.</title>
        <authorList>
            <consortium name="The Broad Institute Genomics Platform"/>
            <consortium name="The Broad Institute Genome Sequencing Center for Infectious Disease"/>
            <person name="Wu L."/>
            <person name="Ma J."/>
        </authorList>
    </citation>
    <scope>NUCLEOTIDE SEQUENCE [LARGE SCALE GENOMIC DNA]</scope>
    <source>
        <strain evidence="6">KCTC 32255</strain>
    </source>
</reference>
<feature type="domain" description="Cobalamin-independent methionine synthase MetE C-terminal/archaeal" evidence="4">
    <location>
        <begin position="13"/>
        <end position="332"/>
    </location>
</feature>
<dbReference type="Proteomes" id="UP001596337">
    <property type="component" value="Unassembled WGS sequence"/>
</dbReference>
<organism evidence="5 6">
    <name type="scientific">Haloechinothrix salitolerans</name>
    <dbReference type="NCBI Taxonomy" id="926830"/>
    <lineage>
        <taxon>Bacteria</taxon>
        <taxon>Bacillati</taxon>
        <taxon>Actinomycetota</taxon>
        <taxon>Actinomycetes</taxon>
        <taxon>Pseudonocardiales</taxon>
        <taxon>Pseudonocardiaceae</taxon>
        <taxon>Haloechinothrix</taxon>
    </lineage>
</organism>
<dbReference type="Pfam" id="PF01717">
    <property type="entry name" value="Meth_synt_2"/>
    <property type="match status" value="1"/>
</dbReference>
<comment type="cofactor">
    <cofactor evidence="1">
        <name>Zn(2+)</name>
        <dbReference type="ChEBI" id="CHEBI:29105"/>
    </cofactor>
</comment>
<evidence type="ECO:0000313" key="6">
    <source>
        <dbReference type="Proteomes" id="UP001596337"/>
    </source>
</evidence>
<evidence type="ECO:0000256" key="2">
    <source>
        <dbReference type="ARBA" id="ARBA00022723"/>
    </source>
</evidence>
<dbReference type="InterPro" id="IPR002629">
    <property type="entry name" value="Met_Synth_C/arc"/>
</dbReference>
<dbReference type="SUPFAM" id="SSF51726">
    <property type="entry name" value="UROD/MetE-like"/>
    <property type="match status" value="1"/>
</dbReference>
<proteinExistence type="predicted"/>
<evidence type="ECO:0000256" key="3">
    <source>
        <dbReference type="ARBA" id="ARBA00022833"/>
    </source>
</evidence>
<comment type="caution">
    <text evidence="5">The sequence shown here is derived from an EMBL/GenBank/DDBJ whole genome shotgun (WGS) entry which is preliminary data.</text>
</comment>
<keyword evidence="3" id="KW-0862">Zinc</keyword>
<evidence type="ECO:0000313" key="5">
    <source>
        <dbReference type="EMBL" id="MFC6866895.1"/>
    </source>
</evidence>
<keyword evidence="2" id="KW-0479">Metal-binding</keyword>
<name>A0ABW2BX47_9PSEU</name>
<sequence length="371" mass="41197">MTVLRAPSPLPLLPTSVVGSYSVPEWLEGVKTDFYHRKISKNYLDDIHGVVTKAALKDQERADIDIVSGGELSRDNDIDYLLVRLPGIEIPDTRKSNSYDYYDAVVREPLPVGSRFPLRLTDDYRFVRDNTDRPVKFSITGPFSLSRKLRNEAYDDPAGLVMALAELLNAEAKRLVAEGATVLQLDEPLLCGYRDQVGTAVEGINTVIDGVDASWALHICYGNRYARPSWEGHYDFLFPKVMDARVDQLVLEFARRGYEDLDLLARSGWDRGVGVGVIDVKTEEVETAETVAHRIRRALRVVPPERMTINPDCGLRHLPGDVARAKLRAMAEGTAIVRDELSTVATPTGDIAIRDESGASREAVQEGAMQS</sequence>
<dbReference type="EMBL" id="JBHSXX010000001">
    <property type="protein sequence ID" value="MFC6866895.1"/>
    <property type="molecule type" value="Genomic_DNA"/>
</dbReference>
<dbReference type="Gene3D" id="3.20.20.210">
    <property type="match status" value="1"/>
</dbReference>